<accession>A0AAE7R0F2</accession>
<evidence type="ECO:0000313" key="3">
    <source>
        <dbReference type="Proteomes" id="UP000663912"/>
    </source>
</evidence>
<sequence length="172" mass="18508">MTIMKKLGLIITLCGGFAIFLTIGNARADSPDAIVENVLTICSAPDVRTAVDLANHLGWRRQTDAQVGEWRKAFVGYNGGSVDVVALNNGEGDKVDKLSFWLATGPNGHKACAYTTRSPDGLREAMEKRLGPPEMSEKNDNIQSRSASWTRGGLVYRFGQVRSAAGINVGPN</sequence>
<dbReference type="Pfam" id="PF19818">
    <property type="entry name" value="DUF6301"/>
    <property type="match status" value="1"/>
</dbReference>
<keyword evidence="4" id="KW-1185">Reference proteome</keyword>
<protein>
    <submittedName>
        <fullName evidence="2">Uncharacterized protein</fullName>
    </submittedName>
</protein>
<dbReference type="EMBL" id="JAAMCP010000005">
    <property type="protein sequence ID" value="NTF36790.1"/>
    <property type="molecule type" value="Genomic_DNA"/>
</dbReference>
<proteinExistence type="predicted"/>
<dbReference type="Proteomes" id="UP000663912">
    <property type="component" value="Chromosome 1"/>
</dbReference>
<dbReference type="AlphaFoldDB" id="A0AAE7R0F2"/>
<reference evidence="2" key="2">
    <citation type="submission" date="2020-02" db="EMBL/GenBank/DDBJ databases">
        <title>Unexpected conservation and global transmission of agrobacterial virulence plasmids.</title>
        <authorList>
            <person name="Weisberg A.J."/>
            <person name="Davis E.W. II"/>
            <person name="Tabima J.R."/>
            <person name="Belcher M.S."/>
            <person name="Miller M."/>
            <person name="Kuo C.-H."/>
            <person name="Loper J.E."/>
            <person name="Grunwald N.J."/>
            <person name="Putnam M.L."/>
            <person name="Chang J.H."/>
        </authorList>
    </citation>
    <scope>NUCLEOTIDE SEQUENCE</scope>
    <source>
        <strain evidence="2">W2/73</strain>
    </source>
</reference>
<evidence type="ECO:0000313" key="1">
    <source>
        <dbReference type="EMBL" id="NTF36790.1"/>
    </source>
</evidence>
<evidence type="ECO:0000313" key="2">
    <source>
        <dbReference type="EMBL" id="QTF99235.1"/>
    </source>
</evidence>
<organism evidence="2 3">
    <name type="scientific">Agrobacterium rubi</name>
    <dbReference type="NCBI Taxonomy" id="28099"/>
    <lineage>
        <taxon>Bacteria</taxon>
        <taxon>Pseudomonadati</taxon>
        <taxon>Pseudomonadota</taxon>
        <taxon>Alphaproteobacteria</taxon>
        <taxon>Hyphomicrobiales</taxon>
        <taxon>Rhizobiaceae</taxon>
        <taxon>Rhizobium/Agrobacterium group</taxon>
        <taxon>Agrobacterium</taxon>
    </lineage>
</organism>
<dbReference type="KEGG" id="arui:G6M88_01940"/>
<reference evidence="1 4" key="1">
    <citation type="journal article" date="2020" name="Science">
        <title>Unexpected conservation and global transmission of agrobacterial virulence plasmids.</title>
        <authorList>
            <person name="Weisberg A.J."/>
            <person name="Davis E.W. 2nd"/>
            <person name="Tabima J."/>
            <person name="Belcher M.S."/>
            <person name="Miller M."/>
            <person name="Kuo C.H."/>
            <person name="Loper J.E."/>
            <person name="Grunwald N.J."/>
            <person name="Putnam M.L."/>
            <person name="Chang J.H."/>
        </authorList>
    </citation>
    <scope>NUCLEOTIDE SEQUENCE [LARGE SCALE GENOMIC DNA]</scope>
    <source>
        <strain evidence="1 4">A19/93</strain>
    </source>
</reference>
<dbReference type="EMBL" id="CP049206">
    <property type="protein sequence ID" value="QTF99235.1"/>
    <property type="molecule type" value="Genomic_DNA"/>
</dbReference>
<dbReference type="InterPro" id="IPR046268">
    <property type="entry name" value="DUF6301"/>
</dbReference>
<dbReference type="Proteomes" id="UP000822331">
    <property type="component" value="Unassembled WGS sequence"/>
</dbReference>
<gene>
    <name evidence="1" type="ORF">G6L72_08720</name>
    <name evidence="2" type="ORF">G6M88_01940</name>
</gene>
<evidence type="ECO:0000313" key="4">
    <source>
        <dbReference type="Proteomes" id="UP000822331"/>
    </source>
</evidence>
<name>A0AAE7R0F2_9HYPH</name>